<dbReference type="Proteomes" id="UP001350748">
    <property type="component" value="Unassembled WGS sequence"/>
</dbReference>
<dbReference type="PROSITE" id="PS00061">
    <property type="entry name" value="ADH_SHORT"/>
    <property type="match status" value="1"/>
</dbReference>
<reference evidence="5 6" key="1">
    <citation type="submission" date="2024-02" db="EMBL/GenBank/DDBJ databases">
        <authorList>
            <person name="Grouzdev D."/>
        </authorList>
    </citation>
    <scope>NUCLEOTIDE SEQUENCE [LARGE SCALE GENOMIC DNA]</scope>
    <source>
        <strain evidence="5 6">9N</strain>
    </source>
</reference>
<evidence type="ECO:0000313" key="5">
    <source>
        <dbReference type="EMBL" id="MEF3366286.1"/>
    </source>
</evidence>
<evidence type="ECO:0000256" key="1">
    <source>
        <dbReference type="ARBA" id="ARBA00006484"/>
    </source>
</evidence>
<evidence type="ECO:0000256" key="2">
    <source>
        <dbReference type="ARBA" id="ARBA00023002"/>
    </source>
</evidence>
<gene>
    <name evidence="5" type="ORF">V3H18_07010</name>
</gene>
<dbReference type="InterPro" id="IPR036291">
    <property type="entry name" value="NAD(P)-bd_dom_sf"/>
</dbReference>
<dbReference type="GO" id="GO:0016491">
    <property type="term" value="F:oxidoreductase activity"/>
    <property type="evidence" value="ECO:0007669"/>
    <property type="project" value="UniProtKB-KW"/>
</dbReference>
<organism evidence="5 6">
    <name type="scientific">Methylocystis borbori</name>
    <dbReference type="NCBI Taxonomy" id="3118750"/>
    <lineage>
        <taxon>Bacteria</taxon>
        <taxon>Pseudomonadati</taxon>
        <taxon>Pseudomonadota</taxon>
        <taxon>Alphaproteobacteria</taxon>
        <taxon>Hyphomicrobiales</taxon>
        <taxon>Methylocystaceae</taxon>
        <taxon>Methylocystis</taxon>
    </lineage>
</organism>
<comment type="similarity">
    <text evidence="1 3">Belongs to the short-chain dehydrogenases/reductases (SDR) family.</text>
</comment>
<name>A0ABU7XFZ3_9HYPH</name>
<proteinExistence type="inferred from homology"/>
<dbReference type="PRINTS" id="PR00081">
    <property type="entry name" value="GDHRDH"/>
</dbReference>
<dbReference type="PRINTS" id="PR00080">
    <property type="entry name" value="SDRFAMILY"/>
</dbReference>
<dbReference type="SUPFAM" id="SSF51735">
    <property type="entry name" value="NAD(P)-binding Rossmann-fold domains"/>
    <property type="match status" value="1"/>
</dbReference>
<dbReference type="InterPro" id="IPR020904">
    <property type="entry name" value="Sc_DH/Rdtase_CS"/>
</dbReference>
<dbReference type="PANTHER" id="PTHR44169">
    <property type="entry name" value="NADPH-DEPENDENT 1-ACYLDIHYDROXYACETONE PHOSPHATE REDUCTASE"/>
    <property type="match status" value="1"/>
</dbReference>
<dbReference type="SMART" id="SM00822">
    <property type="entry name" value="PKS_KR"/>
    <property type="match status" value="1"/>
</dbReference>
<dbReference type="RefSeq" id="WP_332081271.1">
    <property type="nucleotide sequence ID" value="NZ_JAZHYN010000015.1"/>
</dbReference>
<dbReference type="Gene3D" id="3.40.50.720">
    <property type="entry name" value="NAD(P)-binding Rossmann-like Domain"/>
    <property type="match status" value="1"/>
</dbReference>
<dbReference type="Pfam" id="PF00106">
    <property type="entry name" value="adh_short"/>
    <property type="match status" value="1"/>
</dbReference>
<dbReference type="InterPro" id="IPR057326">
    <property type="entry name" value="KR_dom"/>
</dbReference>
<keyword evidence="2 5" id="KW-0560">Oxidoreductase</keyword>
<evidence type="ECO:0000313" key="6">
    <source>
        <dbReference type="Proteomes" id="UP001350748"/>
    </source>
</evidence>
<dbReference type="CDD" id="cd05374">
    <property type="entry name" value="17beta-HSD-like_SDR_c"/>
    <property type="match status" value="1"/>
</dbReference>
<dbReference type="EC" id="1.1.-.-" evidence="5"/>
<dbReference type="EMBL" id="JAZHYN010000015">
    <property type="protein sequence ID" value="MEF3366286.1"/>
    <property type="molecule type" value="Genomic_DNA"/>
</dbReference>
<comment type="caution">
    <text evidence="5">The sequence shown here is derived from an EMBL/GenBank/DDBJ whole genome shotgun (WGS) entry which is preliminary data.</text>
</comment>
<dbReference type="InterPro" id="IPR002347">
    <property type="entry name" value="SDR_fam"/>
</dbReference>
<sequence length="306" mass="33154">MTEADSAVQNASEDDRRAVVVTGASTGIGEACVRLLIEKGFLVFGSVRRAYDAERLKTQFGENYEPLFFDLTDREAVARAADKVEERLQGKTLAGLVNNAGMAVPGPMLHVPIEELRHQLEVNVIGQMQVTQAFAPFLGARAPQGGPPGRIVNMSSVLGRMVGPLLGPYSASKFALEAMSDALRRELAVYGVAVTVIEPGMIATPIWDKAESAAFSAFDETIYGPAARRVQTWAVAQGRAGVGPEVVAEAVYRALTARRPPLRMLVLGSTAMVYYAQLFVPPRVMDWLMARRFGFDKIRARLSAPS</sequence>
<feature type="domain" description="Ketoreductase" evidence="4">
    <location>
        <begin position="17"/>
        <end position="200"/>
    </location>
</feature>
<keyword evidence="6" id="KW-1185">Reference proteome</keyword>
<dbReference type="PANTHER" id="PTHR44169:SF6">
    <property type="entry name" value="NADPH-DEPENDENT 1-ACYLDIHYDROXYACETONE PHOSPHATE REDUCTASE"/>
    <property type="match status" value="1"/>
</dbReference>
<protein>
    <submittedName>
        <fullName evidence="5">SDR family oxidoreductase</fullName>
        <ecNumber evidence="5">1.1.-.-</ecNumber>
    </submittedName>
</protein>
<evidence type="ECO:0000256" key="3">
    <source>
        <dbReference type="RuleBase" id="RU000363"/>
    </source>
</evidence>
<accession>A0ABU7XFZ3</accession>
<evidence type="ECO:0000259" key="4">
    <source>
        <dbReference type="SMART" id="SM00822"/>
    </source>
</evidence>